<sequence>QGVTVGILTPGDGVNFPKDRVSIHYVGTLLNGDKFDSSQDRPFETEISIGKVVKG</sequence>
<feature type="non-terminal residue" evidence="3">
    <location>
        <position position="55"/>
    </location>
</feature>
<proteinExistence type="predicted"/>
<dbReference type="PROSITE" id="PS50059">
    <property type="entry name" value="FKBP_PPIASE"/>
    <property type="match status" value="1"/>
</dbReference>
<dbReference type="GO" id="GO:0003755">
    <property type="term" value="F:peptidyl-prolyl cis-trans isomerase activity"/>
    <property type="evidence" value="ECO:0007669"/>
    <property type="project" value="UniProtKB-KW"/>
</dbReference>
<evidence type="ECO:0000313" key="3">
    <source>
        <dbReference type="EMBL" id="KAJ7629847.1"/>
    </source>
</evidence>
<comment type="caution">
    <text evidence="3">The sequence shown here is derived from an EMBL/GenBank/DDBJ whole genome shotgun (WGS) entry which is preliminary data.</text>
</comment>
<dbReference type="SUPFAM" id="SSF54534">
    <property type="entry name" value="FKBP-like"/>
    <property type="match status" value="1"/>
</dbReference>
<reference evidence="3" key="1">
    <citation type="submission" date="2023-03" db="EMBL/GenBank/DDBJ databases">
        <title>Massive genome expansion in bonnet fungi (Mycena s.s.) driven by repeated elements and novel gene families across ecological guilds.</title>
        <authorList>
            <consortium name="Lawrence Berkeley National Laboratory"/>
            <person name="Harder C.B."/>
            <person name="Miyauchi S."/>
            <person name="Viragh M."/>
            <person name="Kuo A."/>
            <person name="Thoen E."/>
            <person name="Andreopoulos B."/>
            <person name="Lu D."/>
            <person name="Skrede I."/>
            <person name="Drula E."/>
            <person name="Henrissat B."/>
            <person name="Morin E."/>
            <person name="Kohler A."/>
            <person name="Barry K."/>
            <person name="LaButti K."/>
            <person name="Morin E."/>
            <person name="Salamov A."/>
            <person name="Lipzen A."/>
            <person name="Mereny Z."/>
            <person name="Hegedus B."/>
            <person name="Baldrian P."/>
            <person name="Stursova M."/>
            <person name="Weitz H."/>
            <person name="Taylor A."/>
            <person name="Grigoriev I.V."/>
            <person name="Nagy L.G."/>
            <person name="Martin F."/>
            <person name="Kauserud H."/>
        </authorList>
    </citation>
    <scope>NUCLEOTIDE SEQUENCE</scope>
    <source>
        <strain evidence="3">CBHHK067</strain>
    </source>
</reference>
<protein>
    <recommendedName>
        <fullName evidence="1">peptidylprolyl isomerase</fullName>
        <ecNumber evidence="1">5.2.1.8</ecNumber>
    </recommendedName>
</protein>
<dbReference type="InterPro" id="IPR046357">
    <property type="entry name" value="PPIase_dom_sf"/>
</dbReference>
<dbReference type="EMBL" id="JARKIE010000530">
    <property type="protein sequence ID" value="KAJ7629847.1"/>
    <property type="molecule type" value="Genomic_DNA"/>
</dbReference>
<keyword evidence="1" id="KW-0413">Isomerase</keyword>
<dbReference type="AlphaFoldDB" id="A0AAD7BT06"/>
<keyword evidence="1" id="KW-0697">Rotamase</keyword>
<dbReference type="EC" id="5.2.1.8" evidence="1"/>
<feature type="domain" description="PPIase FKBP-type" evidence="2">
    <location>
        <begin position="18"/>
        <end position="55"/>
    </location>
</feature>
<name>A0AAD7BT06_MYCRO</name>
<dbReference type="Gene3D" id="3.10.50.40">
    <property type="match status" value="1"/>
</dbReference>
<dbReference type="InterPro" id="IPR001179">
    <property type="entry name" value="PPIase_FKBP_dom"/>
</dbReference>
<comment type="catalytic activity">
    <reaction evidence="1">
        <text>[protein]-peptidylproline (omega=180) = [protein]-peptidylproline (omega=0)</text>
        <dbReference type="Rhea" id="RHEA:16237"/>
        <dbReference type="Rhea" id="RHEA-COMP:10747"/>
        <dbReference type="Rhea" id="RHEA-COMP:10748"/>
        <dbReference type="ChEBI" id="CHEBI:83833"/>
        <dbReference type="ChEBI" id="CHEBI:83834"/>
        <dbReference type="EC" id="5.2.1.8"/>
    </reaction>
</comment>
<dbReference type="Proteomes" id="UP001221757">
    <property type="component" value="Unassembled WGS sequence"/>
</dbReference>
<feature type="non-terminal residue" evidence="3">
    <location>
        <position position="1"/>
    </location>
</feature>
<dbReference type="Pfam" id="PF00254">
    <property type="entry name" value="FKBP_C"/>
    <property type="match status" value="1"/>
</dbReference>
<evidence type="ECO:0000256" key="1">
    <source>
        <dbReference type="PROSITE-ProRule" id="PRU00277"/>
    </source>
</evidence>
<gene>
    <name evidence="3" type="ORF">B0H17DRAFT_884185</name>
</gene>
<organism evidence="3 4">
    <name type="scientific">Mycena rosella</name>
    <name type="common">Pink bonnet</name>
    <name type="synonym">Agaricus rosellus</name>
    <dbReference type="NCBI Taxonomy" id="1033263"/>
    <lineage>
        <taxon>Eukaryota</taxon>
        <taxon>Fungi</taxon>
        <taxon>Dikarya</taxon>
        <taxon>Basidiomycota</taxon>
        <taxon>Agaricomycotina</taxon>
        <taxon>Agaricomycetes</taxon>
        <taxon>Agaricomycetidae</taxon>
        <taxon>Agaricales</taxon>
        <taxon>Marasmiineae</taxon>
        <taxon>Mycenaceae</taxon>
        <taxon>Mycena</taxon>
    </lineage>
</organism>
<keyword evidence="4" id="KW-1185">Reference proteome</keyword>
<evidence type="ECO:0000259" key="2">
    <source>
        <dbReference type="PROSITE" id="PS50059"/>
    </source>
</evidence>
<accession>A0AAD7BT06</accession>
<evidence type="ECO:0000313" key="4">
    <source>
        <dbReference type="Proteomes" id="UP001221757"/>
    </source>
</evidence>